<dbReference type="InterPro" id="IPR042259">
    <property type="entry name" value="Raco-like_middle_sf"/>
</dbReference>
<dbReference type="EMBL" id="VOGB01000004">
    <property type="protein sequence ID" value="MQM72604.1"/>
    <property type="molecule type" value="Genomic_DNA"/>
</dbReference>
<dbReference type="GO" id="GO:0051536">
    <property type="term" value="F:iron-sulfur cluster binding"/>
    <property type="evidence" value="ECO:0007669"/>
    <property type="project" value="InterPro"/>
</dbReference>
<dbReference type="PANTHER" id="PTHR42895">
    <property type="entry name" value="IRON-SULFUR CLUSTER-BINDING PROTEIN-RELATED"/>
    <property type="match status" value="1"/>
</dbReference>
<organism evidence="3 4">
    <name type="scientific">Candidatus Pseudoramibacter fermentans</name>
    <dbReference type="NCBI Taxonomy" id="2594427"/>
    <lineage>
        <taxon>Bacteria</taxon>
        <taxon>Bacillati</taxon>
        <taxon>Bacillota</taxon>
        <taxon>Clostridia</taxon>
        <taxon>Eubacteriales</taxon>
        <taxon>Eubacteriaceae</taxon>
        <taxon>Pseudoramibacter</taxon>
    </lineage>
</organism>
<dbReference type="Gene3D" id="3.30.420.480">
    <property type="entry name" value="Domain of unknown function (DUF4445)"/>
    <property type="match status" value="1"/>
</dbReference>
<accession>A0A6L5GQV3</accession>
<dbReference type="Proteomes" id="UP000473648">
    <property type="component" value="Unassembled WGS sequence"/>
</dbReference>
<dbReference type="InterPro" id="IPR036010">
    <property type="entry name" value="2Fe-2S_ferredoxin-like_sf"/>
</dbReference>
<protein>
    <submittedName>
        <fullName evidence="3">DUF4445 domain-containing protein</fullName>
    </submittedName>
</protein>
<name>A0A6L5GQV3_9FIRM</name>
<dbReference type="InterPro" id="IPR041414">
    <property type="entry name" value="Raco-like_middle"/>
</dbReference>
<dbReference type="Pfam" id="PF17651">
    <property type="entry name" value="Raco_middle"/>
    <property type="match status" value="1"/>
</dbReference>
<evidence type="ECO:0000259" key="1">
    <source>
        <dbReference type="Pfam" id="PF14574"/>
    </source>
</evidence>
<comment type="caution">
    <text evidence="3">The sequence shown here is derived from an EMBL/GenBank/DDBJ whole genome shotgun (WGS) entry which is preliminary data.</text>
</comment>
<evidence type="ECO:0000313" key="3">
    <source>
        <dbReference type="EMBL" id="MQM72604.1"/>
    </source>
</evidence>
<dbReference type="SUPFAM" id="SSF54292">
    <property type="entry name" value="2Fe-2S ferredoxin-like"/>
    <property type="match status" value="1"/>
</dbReference>
<dbReference type="InterPro" id="IPR012675">
    <property type="entry name" value="Beta-grasp_dom_sf"/>
</dbReference>
<dbReference type="Pfam" id="PF14574">
    <property type="entry name" value="RACo_C_ter"/>
    <property type="match status" value="1"/>
</dbReference>
<evidence type="ECO:0000259" key="2">
    <source>
        <dbReference type="Pfam" id="PF17651"/>
    </source>
</evidence>
<dbReference type="Gene3D" id="3.10.20.30">
    <property type="match status" value="1"/>
</dbReference>
<dbReference type="InterPro" id="IPR027980">
    <property type="entry name" value="RACo_C"/>
</dbReference>
<dbReference type="InterPro" id="IPR052911">
    <property type="entry name" value="Corrinoid_activation_enz"/>
</dbReference>
<feature type="domain" description="RACo-like middle region" evidence="2">
    <location>
        <begin position="183"/>
        <end position="337"/>
    </location>
</feature>
<dbReference type="PANTHER" id="PTHR42895:SF2">
    <property type="entry name" value="IRON-SULFUR CLUSTER PROTEIN"/>
    <property type="match status" value="1"/>
</dbReference>
<evidence type="ECO:0000313" key="4">
    <source>
        <dbReference type="Proteomes" id="UP000473648"/>
    </source>
</evidence>
<feature type="domain" description="RACo C-terminal" evidence="1">
    <location>
        <begin position="344"/>
        <end position="597"/>
    </location>
</feature>
<keyword evidence="4" id="KW-1185">Reference proteome</keyword>
<sequence length="600" mass="62984">MIHFPNEHLDLECLDTRETVAEACARAGHPLDLVCGGTGRCGQCKILIKNHGITLEVLACQYPVFDEMEILTGAEARQQILDRHVDFDPLILDPPVRCFPVSFESLNLQNANAFLGSINAVLPLDLTCGNPDILIDGFEAVRKTPVPIVDVIAAVHETDPSAFVARSGTLLGVTPETDGFPEYGAAFDVGTTTVVGYLYNLESGDLCATASAKNRQAAYGADVISRIAAADDGKLTALNDAVCETLADLIQELCQKGGSLDKHQIISVVCCGNTTMLHLLAGISPKSLGAAPFVSQIDAPIEGPASRWHLDLHPAAQMTLLTPIASYIGSDTSALLAALPRRKETRLVIDLGTNAEIAVGQNGHYTVCSAPCGPALEGDGLTMGMRAADGAIEKTVYDPGTKRFHCQMIGDPPATGLCGSGVIDTIAALLDSGLIKPDGSFISDEAAAAHPNGSRLTRSGKIRQFVLLTSEENNGAPAVVLSQKDIRAIQLAKAAIQTAVDLLLKAASLSIEDIDTIYLAGAFGNYISVTSAQKIGLLPTGRMKIVPVGNGAGSGAIHCLLSTEAKKQTEAMAGQCTVINLTNDAEFNTQLVANTVLSPR</sequence>
<gene>
    <name evidence="3" type="ORF">FRC53_04115</name>
</gene>
<reference evidence="3" key="1">
    <citation type="journal article" date="2020" name="Appl. Environ. Microbiol.">
        <title>Medium-Chain Fatty Acid Synthesis by 'Candidatus Weimeria bifida' gen. nov., sp. nov., and 'Candidatus Pseudoramibacter fermentans' sp. nov.</title>
        <authorList>
            <person name="Scarborough M.J."/>
            <person name="Myers K.S."/>
            <person name="Donohue T.J."/>
            <person name="Noguera D.R."/>
        </authorList>
    </citation>
    <scope>NUCLEOTIDE SEQUENCE</scope>
    <source>
        <strain evidence="3">EUB1.1</strain>
    </source>
</reference>
<proteinExistence type="predicted"/>
<dbReference type="AlphaFoldDB" id="A0A6L5GQV3"/>